<dbReference type="AlphaFoldDB" id="A0A834TLH7"/>
<accession>A0A834TLH7</accession>
<evidence type="ECO:0000313" key="3">
    <source>
        <dbReference type="Proteomes" id="UP000634136"/>
    </source>
</evidence>
<sequence>MPVYVSVSTHDTPKDRGRCPCFSDSDDGKQTEVTANGVSDSVTLEEQEALALKLLNSMHS</sequence>
<keyword evidence="2" id="KW-0378">Hydrolase</keyword>
<feature type="compositionally biased region" description="Polar residues" evidence="1">
    <location>
        <begin position="1"/>
        <end position="10"/>
    </location>
</feature>
<evidence type="ECO:0000256" key="1">
    <source>
        <dbReference type="SAM" id="MobiDB-lite"/>
    </source>
</evidence>
<keyword evidence="2" id="KW-0547">Nucleotide-binding</keyword>
<feature type="region of interest" description="Disordered" evidence="1">
    <location>
        <begin position="1"/>
        <end position="33"/>
    </location>
</feature>
<dbReference type="EMBL" id="JAAIUW010000007">
    <property type="protein sequence ID" value="KAF7823359.1"/>
    <property type="molecule type" value="Genomic_DNA"/>
</dbReference>
<dbReference type="GO" id="GO:0004386">
    <property type="term" value="F:helicase activity"/>
    <property type="evidence" value="ECO:0007669"/>
    <property type="project" value="UniProtKB-KW"/>
</dbReference>
<reference evidence="2" key="1">
    <citation type="submission" date="2020-09" db="EMBL/GenBank/DDBJ databases">
        <title>Genome-Enabled Discovery of Anthraquinone Biosynthesis in Senna tora.</title>
        <authorList>
            <person name="Kang S.-H."/>
            <person name="Pandey R.P."/>
            <person name="Lee C.-M."/>
            <person name="Sim J.-S."/>
            <person name="Jeong J.-T."/>
            <person name="Choi B.-S."/>
            <person name="Jung M."/>
            <person name="Ginzburg D."/>
            <person name="Zhao K."/>
            <person name="Won S.Y."/>
            <person name="Oh T.-J."/>
            <person name="Yu Y."/>
            <person name="Kim N.-H."/>
            <person name="Lee O.R."/>
            <person name="Lee T.-H."/>
            <person name="Bashyal P."/>
            <person name="Kim T.-S."/>
            <person name="Lee W.-H."/>
            <person name="Kawkins C."/>
            <person name="Kim C.-K."/>
            <person name="Kim J.S."/>
            <person name="Ahn B.O."/>
            <person name="Rhee S.Y."/>
            <person name="Sohng J.K."/>
        </authorList>
    </citation>
    <scope>NUCLEOTIDE SEQUENCE</scope>
    <source>
        <tissue evidence="2">Leaf</tissue>
    </source>
</reference>
<evidence type="ECO:0000313" key="2">
    <source>
        <dbReference type="EMBL" id="KAF7823359.1"/>
    </source>
</evidence>
<organism evidence="2 3">
    <name type="scientific">Senna tora</name>
    <dbReference type="NCBI Taxonomy" id="362788"/>
    <lineage>
        <taxon>Eukaryota</taxon>
        <taxon>Viridiplantae</taxon>
        <taxon>Streptophyta</taxon>
        <taxon>Embryophyta</taxon>
        <taxon>Tracheophyta</taxon>
        <taxon>Spermatophyta</taxon>
        <taxon>Magnoliopsida</taxon>
        <taxon>eudicotyledons</taxon>
        <taxon>Gunneridae</taxon>
        <taxon>Pentapetalae</taxon>
        <taxon>rosids</taxon>
        <taxon>fabids</taxon>
        <taxon>Fabales</taxon>
        <taxon>Fabaceae</taxon>
        <taxon>Caesalpinioideae</taxon>
        <taxon>Cassia clade</taxon>
        <taxon>Senna</taxon>
    </lineage>
</organism>
<proteinExistence type="predicted"/>
<keyword evidence="3" id="KW-1185">Reference proteome</keyword>
<gene>
    <name evidence="2" type="ORF">G2W53_021503</name>
</gene>
<name>A0A834TLH7_9FABA</name>
<keyword evidence="2" id="KW-0347">Helicase</keyword>
<protein>
    <submittedName>
        <fullName evidence="2">DEAD-box ATP-dependent RNA helicase 32</fullName>
    </submittedName>
</protein>
<dbReference type="Proteomes" id="UP000634136">
    <property type="component" value="Unassembled WGS sequence"/>
</dbReference>
<comment type="caution">
    <text evidence="2">The sequence shown here is derived from an EMBL/GenBank/DDBJ whole genome shotgun (WGS) entry which is preliminary data.</text>
</comment>
<keyword evidence="2" id="KW-0067">ATP-binding</keyword>